<evidence type="ECO:0000256" key="2">
    <source>
        <dbReference type="SAM" id="Phobius"/>
    </source>
</evidence>
<organism evidence="3 4">
    <name type="scientific">Edaphochlamys debaryana</name>
    <dbReference type="NCBI Taxonomy" id="47281"/>
    <lineage>
        <taxon>Eukaryota</taxon>
        <taxon>Viridiplantae</taxon>
        <taxon>Chlorophyta</taxon>
        <taxon>core chlorophytes</taxon>
        <taxon>Chlorophyceae</taxon>
        <taxon>CS clade</taxon>
        <taxon>Chlamydomonadales</taxon>
        <taxon>Chlamydomonadales incertae sedis</taxon>
        <taxon>Edaphochlamys</taxon>
    </lineage>
</organism>
<feature type="transmembrane region" description="Helical" evidence="2">
    <location>
        <begin position="256"/>
        <end position="274"/>
    </location>
</feature>
<evidence type="ECO:0000313" key="4">
    <source>
        <dbReference type="Proteomes" id="UP000612055"/>
    </source>
</evidence>
<feature type="transmembrane region" description="Helical" evidence="2">
    <location>
        <begin position="97"/>
        <end position="119"/>
    </location>
</feature>
<keyword evidence="2" id="KW-1133">Transmembrane helix</keyword>
<dbReference type="Proteomes" id="UP000612055">
    <property type="component" value="Unassembled WGS sequence"/>
</dbReference>
<dbReference type="OrthoDB" id="5586934at2759"/>
<gene>
    <name evidence="3" type="ORF">HYH03_018288</name>
</gene>
<evidence type="ECO:0000256" key="1">
    <source>
        <dbReference type="SAM" id="MobiDB-lite"/>
    </source>
</evidence>
<dbReference type="PANTHER" id="PTHR33802:SF1">
    <property type="entry name" value="XK-RELATED PROTEIN"/>
    <property type="match status" value="1"/>
</dbReference>
<feature type="transmembrane region" description="Helical" evidence="2">
    <location>
        <begin position="231"/>
        <end position="250"/>
    </location>
</feature>
<accession>A0A835XHD2</accession>
<keyword evidence="2" id="KW-0472">Membrane</keyword>
<feature type="transmembrane region" description="Helical" evidence="2">
    <location>
        <begin position="63"/>
        <end position="85"/>
    </location>
</feature>
<feature type="transmembrane region" description="Helical" evidence="2">
    <location>
        <begin position="179"/>
        <end position="196"/>
    </location>
</feature>
<keyword evidence="4" id="KW-1185">Reference proteome</keyword>
<keyword evidence="2" id="KW-0812">Transmembrane</keyword>
<protein>
    <submittedName>
        <fullName evidence="3">Uncharacterized protein</fullName>
    </submittedName>
</protein>
<evidence type="ECO:0000313" key="3">
    <source>
        <dbReference type="EMBL" id="KAG2482798.1"/>
    </source>
</evidence>
<feature type="transmembrane region" description="Helical" evidence="2">
    <location>
        <begin position="125"/>
        <end position="148"/>
    </location>
</feature>
<name>A0A835XHD2_9CHLO</name>
<dbReference type="EMBL" id="JAEHOE010000201">
    <property type="protein sequence ID" value="KAG2482798.1"/>
    <property type="molecule type" value="Genomic_DNA"/>
</dbReference>
<feature type="compositionally biased region" description="Gly residues" evidence="1">
    <location>
        <begin position="390"/>
        <end position="401"/>
    </location>
</feature>
<proteinExistence type="predicted"/>
<reference evidence="3" key="1">
    <citation type="journal article" date="2020" name="bioRxiv">
        <title>Comparative genomics of Chlamydomonas.</title>
        <authorList>
            <person name="Craig R.J."/>
            <person name="Hasan A.R."/>
            <person name="Ness R.W."/>
            <person name="Keightley P.D."/>
        </authorList>
    </citation>
    <scope>NUCLEOTIDE SEQUENCE</scope>
    <source>
        <strain evidence="3">CCAP 11/70</strain>
    </source>
</reference>
<dbReference type="PANTHER" id="PTHR33802">
    <property type="entry name" value="SI:CH211-161H7.5-RELATED"/>
    <property type="match status" value="1"/>
</dbReference>
<comment type="caution">
    <text evidence="3">The sequence shown here is derived from an EMBL/GenBank/DDBJ whole genome shotgun (WGS) entry which is preliminary data.</text>
</comment>
<feature type="transmembrane region" description="Helical" evidence="2">
    <location>
        <begin position="202"/>
        <end position="224"/>
    </location>
</feature>
<feature type="transmembrane region" description="Helical" evidence="2">
    <location>
        <begin position="21"/>
        <end position="43"/>
    </location>
</feature>
<sequence>MWSSGKPEPKKGANMPSVALRLCNFGGYLGLILVNVLSSTGAFGPTNAEVSGKYITPLTPAGWAFAIWGIIFALQGLGVVYQLLNAGYREDGAKADVVLRIGWFWQLGWLAQDAWQFFFVRQTTAGMWLCACFLLTACASFQVALARLNGTVQELRSRGLASMPAACYVCFKLPTSINAAWLTVASALGLLIIPAAHGAKQAALVAPAAVLAVIVTAVGIWRLVWHRDAAYGLTLIWALAAVAANGSGHVPTAVKVVGIICLVILALATVHSLVRTKRERELAVPAQLDGGLLVSDSYGSVHPYSAAPYGTRLSYGSRADGGPGDRESPDVSAGYGHAAARQSFSFPALSSVHDSPKTPAPLGRLPSGELAAVARSHVADVEAVSYVPAPGGGSSGGGGGPAAVAAGKRVRFSDTEGGPGQ</sequence>
<feature type="region of interest" description="Disordered" evidence="1">
    <location>
        <begin position="388"/>
        <end position="421"/>
    </location>
</feature>
<dbReference type="AlphaFoldDB" id="A0A835XHD2"/>